<name>A0A3L6DPU3_MAIZE</name>
<evidence type="ECO:0000256" key="9">
    <source>
        <dbReference type="ARBA" id="ARBA00023136"/>
    </source>
</evidence>
<evidence type="ECO:0000256" key="11">
    <source>
        <dbReference type="SAM" id="MobiDB-lite"/>
    </source>
</evidence>
<dbReference type="Proteomes" id="UP000251960">
    <property type="component" value="Chromosome 8"/>
</dbReference>
<feature type="domain" description="ABC transmembrane type-1" evidence="14">
    <location>
        <begin position="765"/>
        <end position="1051"/>
    </location>
</feature>
<dbReference type="SUPFAM" id="SSF90123">
    <property type="entry name" value="ABC transporter transmembrane region"/>
    <property type="match status" value="2"/>
</dbReference>
<evidence type="ECO:0000256" key="4">
    <source>
        <dbReference type="ARBA" id="ARBA00022692"/>
    </source>
</evidence>
<dbReference type="GO" id="GO:0005886">
    <property type="term" value="C:plasma membrane"/>
    <property type="evidence" value="ECO:0007669"/>
    <property type="project" value="UniProtKB-SubCell"/>
</dbReference>
<dbReference type="FunFam" id="1.20.1560.10:FF:000009">
    <property type="entry name" value="ABC transporter B family member 1"/>
    <property type="match status" value="1"/>
</dbReference>
<evidence type="ECO:0000313" key="15">
    <source>
        <dbReference type="EMBL" id="PWZ10690.1"/>
    </source>
</evidence>
<dbReference type="Pfam" id="PF00664">
    <property type="entry name" value="ABC_membrane"/>
    <property type="match status" value="2"/>
</dbReference>
<dbReference type="InterPro" id="IPR039421">
    <property type="entry name" value="Type_1_exporter"/>
</dbReference>
<feature type="domain" description="ABC transporter" evidence="13">
    <location>
        <begin position="442"/>
        <end position="678"/>
    </location>
</feature>
<keyword evidence="6" id="KW-0547">Nucleotide-binding</keyword>
<evidence type="ECO:0000256" key="5">
    <source>
        <dbReference type="ARBA" id="ARBA00022737"/>
    </source>
</evidence>
<dbReference type="InterPro" id="IPR003439">
    <property type="entry name" value="ABC_transporter-like_ATP-bd"/>
</dbReference>
<protein>
    <submittedName>
        <fullName evidence="15">ABC transporter B family member 21</fullName>
    </submittedName>
</protein>
<keyword evidence="10" id="KW-0325">Glycoprotein</keyword>
<proteinExistence type="inferred from homology"/>
<feature type="transmembrane region" description="Helical" evidence="12">
    <location>
        <begin position="189"/>
        <end position="206"/>
    </location>
</feature>
<evidence type="ECO:0000256" key="3">
    <source>
        <dbReference type="ARBA" id="ARBA00022448"/>
    </source>
</evidence>
<dbReference type="PANTHER" id="PTHR43394">
    <property type="entry name" value="ATP-DEPENDENT PERMEASE MDL1, MITOCHONDRIAL"/>
    <property type="match status" value="1"/>
</dbReference>
<feature type="transmembrane region" description="Helical" evidence="12">
    <location>
        <begin position="761"/>
        <end position="785"/>
    </location>
</feature>
<comment type="subcellular location">
    <subcellularLocation>
        <location evidence="1">Cell membrane</location>
        <topology evidence="1">Multi-pass membrane protein</topology>
    </subcellularLocation>
</comment>
<dbReference type="CDD" id="cd18577">
    <property type="entry name" value="ABC_6TM_Pgp_ABCB1_D1_like"/>
    <property type="match status" value="1"/>
</dbReference>
<feature type="transmembrane region" description="Helical" evidence="12">
    <location>
        <begin position="894"/>
        <end position="919"/>
    </location>
</feature>
<comment type="caution">
    <text evidence="15">The sequence shown here is derived from an EMBL/GenBank/DDBJ whole genome shotgun (WGS) entry which is preliminary data.</text>
</comment>
<dbReference type="InterPro" id="IPR003593">
    <property type="entry name" value="AAA+_ATPase"/>
</dbReference>
<dbReference type="GO" id="GO:0140359">
    <property type="term" value="F:ABC-type transporter activity"/>
    <property type="evidence" value="ECO:0007669"/>
    <property type="project" value="InterPro"/>
</dbReference>
<dbReference type="SUPFAM" id="SSF52540">
    <property type="entry name" value="P-loop containing nucleoside triphosphate hydrolases"/>
    <property type="match status" value="2"/>
</dbReference>
<feature type="domain" description="ABC transmembrane type-1" evidence="14">
    <location>
        <begin position="66"/>
        <end position="335"/>
    </location>
</feature>
<feature type="transmembrane region" description="Helical" evidence="12">
    <location>
        <begin position="62"/>
        <end position="86"/>
    </location>
</feature>
<keyword evidence="7" id="KW-0067">ATP-binding</keyword>
<dbReference type="PANTHER" id="PTHR43394:SF16">
    <property type="entry name" value="ABC TRANSPORTER B FAMILY MEMBER 4-LIKE ISOFORM X1"/>
    <property type="match status" value="1"/>
</dbReference>
<dbReference type="GO" id="GO:0010329">
    <property type="term" value="F:auxin efflux transmembrane transporter activity"/>
    <property type="evidence" value="ECO:0007669"/>
    <property type="project" value="UniProtKB-ARBA"/>
</dbReference>
<dbReference type="SMART" id="SM00382">
    <property type="entry name" value="AAA"/>
    <property type="match status" value="2"/>
</dbReference>
<feature type="transmembrane region" description="Helical" evidence="12">
    <location>
        <begin position="987"/>
        <end position="1012"/>
    </location>
</feature>
<evidence type="ECO:0000313" key="16">
    <source>
        <dbReference type="Proteomes" id="UP000251960"/>
    </source>
</evidence>
<evidence type="ECO:0000256" key="10">
    <source>
        <dbReference type="ARBA" id="ARBA00023180"/>
    </source>
</evidence>
<dbReference type="EMBL" id="NCVQ01000009">
    <property type="protein sequence ID" value="PWZ10690.1"/>
    <property type="molecule type" value="Genomic_DNA"/>
</dbReference>
<dbReference type="CDD" id="cd03249">
    <property type="entry name" value="ABC_MTABC3_MDL1_MDL2"/>
    <property type="match status" value="2"/>
</dbReference>
<dbReference type="InterPro" id="IPR027417">
    <property type="entry name" value="P-loop_NTPase"/>
</dbReference>
<feature type="transmembrane region" description="Helical" evidence="12">
    <location>
        <begin position="288"/>
        <end position="310"/>
    </location>
</feature>
<evidence type="ECO:0000256" key="6">
    <source>
        <dbReference type="ARBA" id="ARBA00022741"/>
    </source>
</evidence>
<gene>
    <name evidence="15" type="primary">ABCB21</name>
    <name evidence="15" type="ORF">Zm00014a_005065</name>
</gene>
<dbReference type="FunFam" id="3.40.50.300:FF:000066">
    <property type="entry name" value="ABC transporter B family member 1"/>
    <property type="match status" value="2"/>
</dbReference>
<dbReference type="InterPro" id="IPR017871">
    <property type="entry name" value="ABC_transporter-like_CS"/>
</dbReference>
<dbReference type="GO" id="GO:0005524">
    <property type="term" value="F:ATP binding"/>
    <property type="evidence" value="ECO:0007669"/>
    <property type="project" value="UniProtKB-KW"/>
</dbReference>
<dbReference type="PROSITE" id="PS00211">
    <property type="entry name" value="ABC_TRANSPORTER_1"/>
    <property type="match status" value="2"/>
</dbReference>
<organism evidence="15 16">
    <name type="scientific">Zea mays</name>
    <name type="common">Maize</name>
    <dbReference type="NCBI Taxonomy" id="4577"/>
    <lineage>
        <taxon>Eukaryota</taxon>
        <taxon>Viridiplantae</taxon>
        <taxon>Streptophyta</taxon>
        <taxon>Embryophyta</taxon>
        <taxon>Tracheophyta</taxon>
        <taxon>Spermatophyta</taxon>
        <taxon>Magnoliopsida</taxon>
        <taxon>Liliopsida</taxon>
        <taxon>Poales</taxon>
        <taxon>Poaceae</taxon>
        <taxon>PACMAD clade</taxon>
        <taxon>Panicoideae</taxon>
        <taxon>Andropogonodae</taxon>
        <taxon>Andropogoneae</taxon>
        <taxon>Tripsacinae</taxon>
        <taxon>Zea</taxon>
    </lineage>
</organism>
<feature type="transmembrane region" description="Helical" evidence="12">
    <location>
        <begin position="805"/>
        <end position="828"/>
    </location>
</feature>
<dbReference type="InterPro" id="IPR036640">
    <property type="entry name" value="ABC1_TM_sf"/>
</dbReference>
<evidence type="ECO:0000256" key="7">
    <source>
        <dbReference type="ARBA" id="ARBA00022840"/>
    </source>
</evidence>
<keyword evidence="4 12" id="KW-0812">Transmembrane</keyword>
<evidence type="ECO:0000256" key="1">
    <source>
        <dbReference type="ARBA" id="ARBA00004651"/>
    </source>
</evidence>
<feature type="domain" description="ABC transporter" evidence="13">
    <location>
        <begin position="1064"/>
        <end position="1298"/>
    </location>
</feature>
<reference evidence="15 16" key="1">
    <citation type="journal article" date="2018" name="Nat. Genet.">
        <title>Extensive intraspecific gene order and gene structural variations between Mo17 and other maize genomes.</title>
        <authorList>
            <person name="Sun S."/>
            <person name="Zhou Y."/>
            <person name="Chen J."/>
            <person name="Shi J."/>
            <person name="Zhao H."/>
            <person name="Zhao H."/>
            <person name="Song W."/>
            <person name="Zhang M."/>
            <person name="Cui Y."/>
            <person name="Dong X."/>
            <person name="Liu H."/>
            <person name="Ma X."/>
            <person name="Jiao Y."/>
            <person name="Wang B."/>
            <person name="Wei X."/>
            <person name="Stein J.C."/>
            <person name="Glaubitz J.C."/>
            <person name="Lu F."/>
            <person name="Yu G."/>
            <person name="Liang C."/>
            <person name="Fengler K."/>
            <person name="Li B."/>
            <person name="Rafalski A."/>
            <person name="Schnable P.S."/>
            <person name="Ware D.H."/>
            <person name="Buckler E.S."/>
            <person name="Lai J."/>
        </authorList>
    </citation>
    <scope>NUCLEOTIDE SEQUENCE [LARGE SCALE GENOMIC DNA]</scope>
    <source>
        <strain evidence="16">cv. Missouri 17</strain>
        <tissue evidence="15">Seedling</tissue>
    </source>
</reference>
<keyword evidence="9 12" id="KW-0472">Membrane</keyword>
<dbReference type="Pfam" id="PF00005">
    <property type="entry name" value="ABC_tran"/>
    <property type="match status" value="2"/>
</dbReference>
<dbReference type="ExpressionAtlas" id="A0A3L6DPU3">
    <property type="expression patterns" value="baseline and differential"/>
</dbReference>
<evidence type="ECO:0000259" key="13">
    <source>
        <dbReference type="PROSITE" id="PS50893"/>
    </source>
</evidence>
<dbReference type="GO" id="GO:0016887">
    <property type="term" value="F:ATP hydrolysis activity"/>
    <property type="evidence" value="ECO:0007669"/>
    <property type="project" value="InterPro"/>
</dbReference>
<feature type="region of interest" description="Disordered" evidence="11">
    <location>
        <begin position="684"/>
        <end position="728"/>
    </location>
</feature>
<accession>A0A3L6DPU3</accession>
<dbReference type="PROSITE" id="PS50893">
    <property type="entry name" value="ABC_TRANSPORTER_2"/>
    <property type="match status" value="2"/>
</dbReference>
<dbReference type="GO" id="GO:0010328">
    <property type="term" value="F:auxin influx transmembrane transporter activity"/>
    <property type="evidence" value="ECO:0007669"/>
    <property type="project" value="UniProtKB-ARBA"/>
</dbReference>
<dbReference type="InterPro" id="IPR011527">
    <property type="entry name" value="ABC1_TM_dom"/>
</dbReference>
<keyword evidence="5" id="KW-0677">Repeat</keyword>
<feature type="region of interest" description="Disordered" evidence="11">
    <location>
        <begin position="1"/>
        <end position="43"/>
    </location>
</feature>
<keyword evidence="8 12" id="KW-1133">Transmembrane helix</keyword>
<feature type="transmembrane region" description="Helical" evidence="12">
    <location>
        <begin position="330"/>
        <end position="363"/>
    </location>
</feature>
<evidence type="ECO:0000259" key="14">
    <source>
        <dbReference type="PROSITE" id="PS50929"/>
    </source>
</evidence>
<dbReference type="PROSITE" id="PS50929">
    <property type="entry name" value="ABC_TM1F"/>
    <property type="match status" value="2"/>
</dbReference>
<evidence type="ECO:0000256" key="8">
    <source>
        <dbReference type="ARBA" id="ARBA00022989"/>
    </source>
</evidence>
<comment type="similarity">
    <text evidence="2">Belongs to the ABC transporter superfamily. ABCB family. Multidrug resistance exporter (TC 3.A.1.201) subfamily.</text>
</comment>
<sequence length="1305" mass="140637">MPESWRPAEADALQPAAGTASGPSARSPGNGAKGRGAGESPGAAATRVPFHRLFAFADSADVALMLLGALGAVANGAALPFMTVLFGNLIDAFGGALSVHDVVSRVSMVSLDFVYLAMASAVASFVQVTCWMITGERQAARIRNLYLKTILRQEIAFFDKYTSTGEVVGRMSGDTVLIQDAMGEKVGKFVQLLVTFFGGFIVAFAQGWLLTLVMMATIPPLVLAGAVMSNVVTKMASLGQAAYAESSVVVEQTIGSIRTVASFTGEKRAVDKYNMSLKNAYKSGVREGLATGLGMGTVMVLLFCGYSLGIWYGAKLILEKGYTGAKVMNVIFAVLTGSLLPFLTVTVGSVVQSFSCLVILGISETTTFGSWRMIELTFDALPDTWHLLSYFTRALGQASPSMKAFAGGQAAAYKMFETINRTPEIDAYSTTGRKLEDVRGDIEFRDVYFSYPTRPNEQIFKGFSLAIPSGTTIALVGQSGSGKSTVISLIERFYDPQLGDVLIDGVNLKEFQLRWIRSKIGLVSQEPVLFAASIKENIAYGKDNATDQEIRAAAELANAAKFIDKMPQGFDTSVGEHGTQLSGGQKQRIAIARAILKDPRILLLDEATSALDAESERIVQEALDRVMTNRTTVIVAHRLSTVRNADTIAVIHQGTLVEKGPHSELLRDPEGAYSQLIRLQEANQQNNRKVDANARPGKQISINKSASRRSSRDNSSHHSFSVPFGMPHGIDIQDGSSNKLCDEMPQEVPLSRLASLNKPEIPVLILGSIASVISGVIFPIFAILLSNVIKAFYEPPHLLRRDSQFWASMFLVFGAVYFLSLPVSSYLFSIAGCRLIRRIRLMTFEKVVNMEVEWFDHPENSSGAIGARLSADAAKVRGLVGDALQLVVQNSSTLVAGLVIAFVSNWELSLIILALIPLIGLNGWIQMKFIHGFSADAKMMYEEASQVANDAVGSIRTVASFSAEEKVMDLYKKKCEGPLRTGIRTGIISGIGFGVSFFLLFGVYAASFYAGARLVEDRKTTFPKVFRVFLALAMAAIGVSQSSTLTSDSSKAKSAASSIFAIVDRKSRIDPSEDAGVTVEALQGNIVFQHTVALVGESGSGKSTAISLLQRFYDPDVGHILLDGVDIQKFQLRWLRQQMGLVSQEPALFNDTIRANIAYGKDGQATESEIISAAELANAHKFISSALQGYDTVVGERGAQLSGGQKQRVAIARAIVKDPRILLLDEATSALDAESERIVQDALDRVMVNRTTVIVAHRLSTIQNADLIAVVRNGVIIEKGKHDALINIKDGAYASLVALHSAASS</sequence>
<evidence type="ECO:0000256" key="12">
    <source>
        <dbReference type="SAM" id="Phobius"/>
    </source>
</evidence>
<keyword evidence="3" id="KW-0813">Transport</keyword>
<feature type="transmembrane region" description="Helical" evidence="12">
    <location>
        <begin position="113"/>
        <end position="133"/>
    </location>
</feature>
<dbReference type="Gene3D" id="3.40.50.300">
    <property type="entry name" value="P-loop containing nucleotide triphosphate hydrolases"/>
    <property type="match status" value="2"/>
</dbReference>
<evidence type="ECO:0000256" key="2">
    <source>
        <dbReference type="ARBA" id="ARBA00007577"/>
    </source>
</evidence>
<dbReference type="Gene3D" id="1.20.1560.10">
    <property type="entry name" value="ABC transporter type 1, transmembrane domain"/>
    <property type="match status" value="2"/>
</dbReference>
<dbReference type="CDD" id="cd18578">
    <property type="entry name" value="ABC_6TM_Pgp_ABCB1_D2_like"/>
    <property type="match status" value="1"/>
</dbReference>